<dbReference type="Gene3D" id="2.40.70.10">
    <property type="entry name" value="Acid Proteases"/>
    <property type="match status" value="1"/>
</dbReference>
<organism evidence="1 2">
    <name type="scientific">Tanacetum coccineum</name>
    <dbReference type="NCBI Taxonomy" id="301880"/>
    <lineage>
        <taxon>Eukaryota</taxon>
        <taxon>Viridiplantae</taxon>
        <taxon>Streptophyta</taxon>
        <taxon>Embryophyta</taxon>
        <taxon>Tracheophyta</taxon>
        <taxon>Spermatophyta</taxon>
        <taxon>Magnoliopsida</taxon>
        <taxon>eudicotyledons</taxon>
        <taxon>Gunneridae</taxon>
        <taxon>Pentapetalae</taxon>
        <taxon>asterids</taxon>
        <taxon>campanulids</taxon>
        <taxon>Asterales</taxon>
        <taxon>Asteraceae</taxon>
        <taxon>Asteroideae</taxon>
        <taxon>Anthemideae</taxon>
        <taxon>Anthemidinae</taxon>
        <taxon>Tanacetum</taxon>
    </lineage>
</organism>
<evidence type="ECO:0000313" key="1">
    <source>
        <dbReference type="EMBL" id="GJS84730.1"/>
    </source>
</evidence>
<dbReference type="PANTHER" id="PTHR33067">
    <property type="entry name" value="RNA-DIRECTED DNA POLYMERASE-RELATED"/>
    <property type="match status" value="1"/>
</dbReference>
<comment type="caution">
    <text evidence="1">The sequence shown here is derived from an EMBL/GenBank/DDBJ whole genome shotgun (WGS) entry which is preliminary data.</text>
</comment>
<reference evidence="1" key="2">
    <citation type="submission" date="2022-01" db="EMBL/GenBank/DDBJ databases">
        <authorList>
            <person name="Yamashiro T."/>
            <person name="Shiraishi A."/>
            <person name="Satake H."/>
            <person name="Nakayama K."/>
        </authorList>
    </citation>
    <scope>NUCLEOTIDE SEQUENCE</scope>
</reference>
<proteinExistence type="predicted"/>
<evidence type="ECO:0000313" key="2">
    <source>
        <dbReference type="Proteomes" id="UP001151760"/>
    </source>
</evidence>
<accession>A0ABQ4Z6K5</accession>
<dbReference type="GO" id="GO:0003964">
    <property type="term" value="F:RNA-directed DNA polymerase activity"/>
    <property type="evidence" value="ECO:0007669"/>
    <property type="project" value="UniProtKB-KW"/>
</dbReference>
<sequence length="132" mass="14936">MLQQNNKLENMLSNYFQMNIPLGSGPLPSNTVVNPKGDLKAITTRNGVSYDEPPIPPPFSSYPKVVEREPEFADVFTRPTGIAEDVFVRVGKFYFLADFVVVDYNVDPRVPLILGRPFLRMARDLIDFTVKN</sequence>
<keyword evidence="1" id="KW-0695">RNA-directed DNA polymerase</keyword>
<keyword evidence="2" id="KW-1185">Reference proteome</keyword>
<gene>
    <name evidence="1" type="ORF">Tco_0751271</name>
</gene>
<dbReference type="InterPro" id="IPR021109">
    <property type="entry name" value="Peptidase_aspartic_dom_sf"/>
</dbReference>
<keyword evidence="1" id="KW-0808">Transferase</keyword>
<dbReference type="Proteomes" id="UP001151760">
    <property type="component" value="Unassembled WGS sequence"/>
</dbReference>
<dbReference type="PANTHER" id="PTHR33067:SF9">
    <property type="entry name" value="RNA-DIRECTED DNA POLYMERASE"/>
    <property type="match status" value="1"/>
</dbReference>
<keyword evidence="1" id="KW-0548">Nucleotidyltransferase</keyword>
<reference evidence="1" key="1">
    <citation type="journal article" date="2022" name="Int. J. Mol. Sci.">
        <title>Draft Genome of Tanacetum Coccineum: Genomic Comparison of Closely Related Tanacetum-Family Plants.</title>
        <authorList>
            <person name="Yamashiro T."/>
            <person name="Shiraishi A."/>
            <person name="Nakayama K."/>
            <person name="Satake H."/>
        </authorList>
    </citation>
    <scope>NUCLEOTIDE SEQUENCE</scope>
</reference>
<protein>
    <submittedName>
        <fullName evidence="1">Reverse transcriptase domain-containing protein</fullName>
    </submittedName>
</protein>
<name>A0ABQ4Z6K5_9ASTR</name>
<dbReference type="EMBL" id="BQNB010010998">
    <property type="protein sequence ID" value="GJS84730.1"/>
    <property type="molecule type" value="Genomic_DNA"/>
</dbReference>